<reference evidence="2 3" key="1">
    <citation type="submission" date="2020-08" db="EMBL/GenBank/DDBJ databases">
        <title>Acidobacteriota in marine sediments use diverse sulfur dissimilation pathways.</title>
        <authorList>
            <person name="Wasmund K."/>
        </authorList>
    </citation>
    <scope>NUCLEOTIDE SEQUENCE [LARGE SCALE GENOMIC DNA]</scope>
    <source>
        <strain evidence="2">MAG AM4</strain>
    </source>
</reference>
<dbReference type="Gene3D" id="2.130.10.10">
    <property type="entry name" value="YVTN repeat-like/Quinoprotein amine dehydrogenase"/>
    <property type="match status" value="3"/>
</dbReference>
<dbReference type="AlphaFoldDB" id="A0A8J7CMR2"/>
<feature type="compositionally biased region" description="Basic and acidic residues" evidence="1">
    <location>
        <begin position="111"/>
        <end position="129"/>
    </location>
</feature>
<evidence type="ECO:0000313" key="2">
    <source>
        <dbReference type="EMBL" id="MBD3869718.1"/>
    </source>
</evidence>
<sequence>NPADPNHIVAGTDGGLYITRNRGGAWQHVTNLPVSQFYRVAVDDRRPFHVYGGLQDNGSWSAPSRARGGIENSDWENLGGGDGFAVAVDRAEPDIVYWEWQGGNINRRDLRTGENKDIKPQPGKGDPKFRFNWNTPIVLSPSDKSRLYAGSQFVHRSTDRGESWEKMSGDLTTDDPDKQRQTESGGLTIDNTNAETHCTIFTISESPLDKKVIWAGTDDGNIQVTENDGKDWRLVSGGIEGLPDGTWVSCIESSRHDRRQAFATFDGHRTDDMASYVYVTKDLGITWRSITTEDVTGYAHVVRQDPVNADLLFLGTEFGLFITLDSGMHWARFEEEFPPVSVRDMVIQERESSLVMGTHGRGIQIIDDIRSLRQLTSETLTADVALLDSRPAALRTPQWKQHSPGNNYFVAGNPSPSAGIVYFLKKRHMFGEMKLEIFTPEGALLKVLPGGKRKGLNFVTWSPRLKPPKVAPSPTLDPSISFAAAFGPAAPEGTYTYRLTKGKDAYEGKVDVAYDEDFPHNAEERALQQKAVGELYELLDRLAYVADAGGGVRDDARERADQLEKSDQLAGELRSFADGVDELHHRIMVSGEIQGISGQRRTWEKMLRLYGTVSSYGGRPTASQLDRLGVLRGEIEGAEKEFQVIISDHLEDLNGKLAKKEMAPIHLLTKEEFSAQGN</sequence>
<organism evidence="2 3">
    <name type="scientific">Candidatus Polarisedimenticola svalbardensis</name>
    <dbReference type="NCBI Taxonomy" id="2886004"/>
    <lineage>
        <taxon>Bacteria</taxon>
        <taxon>Pseudomonadati</taxon>
        <taxon>Acidobacteriota</taxon>
        <taxon>Candidatus Polarisedimenticolia</taxon>
        <taxon>Candidatus Polarisedimenticolales</taxon>
        <taxon>Candidatus Polarisedimenticolaceae</taxon>
        <taxon>Candidatus Polarisedimenticola</taxon>
    </lineage>
</organism>
<feature type="compositionally biased region" description="Basic and acidic residues" evidence="1">
    <location>
        <begin position="158"/>
        <end position="168"/>
    </location>
</feature>
<dbReference type="Proteomes" id="UP000648239">
    <property type="component" value="Unassembled WGS sequence"/>
</dbReference>
<protein>
    <recommendedName>
        <fullName evidence="4">Glycosyl hydrolase</fullName>
    </recommendedName>
</protein>
<gene>
    <name evidence="2" type="ORF">IFK94_16485</name>
</gene>
<dbReference type="SUPFAM" id="SSF110296">
    <property type="entry name" value="Oligoxyloglucan reducing end-specific cellobiohydrolase"/>
    <property type="match status" value="1"/>
</dbReference>
<comment type="caution">
    <text evidence="2">The sequence shown here is derived from an EMBL/GenBank/DDBJ whole genome shotgun (WGS) entry which is preliminary data.</text>
</comment>
<dbReference type="InterPro" id="IPR015943">
    <property type="entry name" value="WD40/YVTN_repeat-like_dom_sf"/>
</dbReference>
<evidence type="ECO:0000256" key="1">
    <source>
        <dbReference type="SAM" id="MobiDB-lite"/>
    </source>
</evidence>
<name>A0A8J7CMR2_9BACT</name>
<feature type="region of interest" description="Disordered" evidence="1">
    <location>
        <begin position="158"/>
        <end position="190"/>
    </location>
</feature>
<evidence type="ECO:0000313" key="3">
    <source>
        <dbReference type="Proteomes" id="UP000648239"/>
    </source>
</evidence>
<accession>A0A8J7CMR2</accession>
<proteinExistence type="predicted"/>
<dbReference type="EMBL" id="JACXWD010000175">
    <property type="protein sequence ID" value="MBD3869718.1"/>
    <property type="molecule type" value="Genomic_DNA"/>
</dbReference>
<feature type="non-terminal residue" evidence="2">
    <location>
        <position position="1"/>
    </location>
</feature>
<evidence type="ECO:0008006" key="4">
    <source>
        <dbReference type="Google" id="ProtNLM"/>
    </source>
</evidence>
<feature type="region of interest" description="Disordered" evidence="1">
    <location>
        <begin position="111"/>
        <end position="132"/>
    </location>
</feature>